<evidence type="ECO:0000313" key="1">
    <source>
        <dbReference type="EMBL" id="CAB5238523.1"/>
    </source>
</evidence>
<organism evidence="1">
    <name type="scientific">uncultured Caudovirales phage</name>
    <dbReference type="NCBI Taxonomy" id="2100421"/>
    <lineage>
        <taxon>Viruses</taxon>
        <taxon>Duplodnaviria</taxon>
        <taxon>Heunggongvirae</taxon>
        <taxon>Uroviricota</taxon>
        <taxon>Caudoviricetes</taxon>
        <taxon>Peduoviridae</taxon>
        <taxon>Maltschvirus</taxon>
        <taxon>Maltschvirus maltsch</taxon>
    </lineage>
</organism>
<protein>
    <submittedName>
        <fullName evidence="1">Uncharacterized protein</fullName>
    </submittedName>
</protein>
<reference evidence="1" key="1">
    <citation type="submission" date="2020-05" db="EMBL/GenBank/DDBJ databases">
        <authorList>
            <person name="Chiriac C."/>
            <person name="Salcher M."/>
            <person name="Ghai R."/>
            <person name="Kavagutti S V."/>
        </authorList>
    </citation>
    <scope>NUCLEOTIDE SEQUENCE</scope>
</reference>
<dbReference type="EMBL" id="LR798458">
    <property type="protein sequence ID" value="CAB5238523.1"/>
    <property type="molecule type" value="Genomic_DNA"/>
</dbReference>
<gene>
    <name evidence="1" type="ORF">UFOVP164_54</name>
</gene>
<proteinExistence type="predicted"/>
<accession>A0A6J7XN20</accession>
<sequence length="68" mass="7398">MALEDAIELMTSTYLPFDLVVRGMELDAKEVADALAKATPDTEEATVLQFLAGCFPYTPTKTVVKSTE</sequence>
<name>A0A6J7XN20_9CAUD</name>